<dbReference type="Proteomes" id="UP000724584">
    <property type="component" value="Unassembled WGS sequence"/>
</dbReference>
<gene>
    <name evidence="1" type="ORF">F5144DRAFT_10463</name>
</gene>
<accession>A0ACB7PL69</accession>
<reference evidence="1 2" key="1">
    <citation type="journal article" date="2021" name="Nat. Commun.">
        <title>Genetic determinants of endophytism in the Arabidopsis root mycobiome.</title>
        <authorList>
            <person name="Mesny F."/>
            <person name="Miyauchi S."/>
            <person name="Thiergart T."/>
            <person name="Pickel B."/>
            <person name="Atanasova L."/>
            <person name="Karlsson M."/>
            <person name="Huettel B."/>
            <person name="Barry K.W."/>
            <person name="Haridas S."/>
            <person name="Chen C."/>
            <person name="Bauer D."/>
            <person name="Andreopoulos W."/>
            <person name="Pangilinan J."/>
            <person name="LaButti K."/>
            <person name="Riley R."/>
            <person name="Lipzen A."/>
            <person name="Clum A."/>
            <person name="Drula E."/>
            <person name="Henrissat B."/>
            <person name="Kohler A."/>
            <person name="Grigoriev I.V."/>
            <person name="Martin F.M."/>
            <person name="Hacquard S."/>
        </authorList>
    </citation>
    <scope>NUCLEOTIDE SEQUENCE [LARGE SCALE GENOMIC DNA]</scope>
    <source>
        <strain evidence="1 2">MPI-SDFR-AT-0079</strain>
    </source>
</reference>
<name>A0ACB7PL69_9PEZI</name>
<evidence type="ECO:0000313" key="2">
    <source>
        <dbReference type="Proteomes" id="UP000724584"/>
    </source>
</evidence>
<dbReference type="EMBL" id="JAGIZQ010000001">
    <property type="protein sequence ID" value="KAH6649604.1"/>
    <property type="molecule type" value="Genomic_DNA"/>
</dbReference>
<keyword evidence="2" id="KW-1185">Reference proteome</keyword>
<evidence type="ECO:0000313" key="1">
    <source>
        <dbReference type="EMBL" id="KAH6649604.1"/>
    </source>
</evidence>
<protein>
    <submittedName>
        <fullName evidence="1">Uncharacterized protein</fullName>
    </submittedName>
</protein>
<proteinExistence type="predicted"/>
<organism evidence="1 2">
    <name type="scientific">Chaetomium tenue</name>
    <dbReference type="NCBI Taxonomy" id="1854479"/>
    <lineage>
        <taxon>Eukaryota</taxon>
        <taxon>Fungi</taxon>
        <taxon>Dikarya</taxon>
        <taxon>Ascomycota</taxon>
        <taxon>Pezizomycotina</taxon>
        <taxon>Sordariomycetes</taxon>
        <taxon>Sordariomycetidae</taxon>
        <taxon>Sordariales</taxon>
        <taxon>Chaetomiaceae</taxon>
        <taxon>Chaetomium</taxon>
    </lineage>
</organism>
<sequence>MKSLLAVLTALNATERSPDQQTQLSHPQNPCRYPSRPGAGKTRGLCDQKRQPVLPPNPAGIGMPSIHRFSAFFFPGCVFPTAKTRRVEGLAGLAGFRHTDKIERSEPFLSPQATGCCCGPRPGIQPCHAMPASPTFLNMSKDKKRLAKNRYLLKVTLVPSRQDKSSEADNNSATRVSLVSAAQFKILSRSSQLASCTRQSMYAYGRASPSDTK</sequence>
<comment type="caution">
    <text evidence="1">The sequence shown here is derived from an EMBL/GenBank/DDBJ whole genome shotgun (WGS) entry which is preliminary data.</text>
</comment>